<evidence type="ECO:0000313" key="2">
    <source>
        <dbReference type="EMBL" id="GMI09922.1"/>
    </source>
</evidence>
<keyword evidence="3" id="KW-1185">Reference proteome</keyword>
<dbReference type="InterPro" id="IPR026705">
    <property type="entry name" value="Hid-1/Ecm30"/>
</dbReference>
<dbReference type="PANTHER" id="PTHR21575:SF12">
    <property type="entry name" value="PROTEIN HID1"/>
    <property type="match status" value="1"/>
</dbReference>
<name>A0A9W7FCX4_9STRA</name>
<accession>A0A9W7FCX4</accession>
<proteinExistence type="predicted"/>
<evidence type="ECO:0000313" key="3">
    <source>
        <dbReference type="Proteomes" id="UP001165160"/>
    </source>
</evidence>
<dbReference type="Pfam" id="PF09742">
    <property type="entry name" value="Dymeclin"/>
    <property type="match status" value="1"/>
</dbReference>
<dbReference type="GO" id="GO:0016020">
    <property type="term" value="C:membrane"/>
    <property type="evidence" value="ECO:0007669"/>
    <property type="project" value="TreeGrafter"/>
</dbReference>
<feature type="region of interest" description="Disordered" evidence="1">
    <location>
        <begin position="173"/>
        <end position="265"/>
    </location>
</feature>
<feature type="compositionally biased region" description="Acidic residues" evidence="1">
    <location>
        <begin position="173"/>
        <end position="188"/>
    </location>
</feature>
<dbReference type="PANTHER" id="PTHR21575">
    <property type="entry name" value="PROTEIN HID1"/>
    <property type="match status" value="1"/>
</dbReference>
<dbReference type="GO" id="GO:0000138">
    <property type="term" value="C:Golgi trans cisterna"/>
    <property type="evidence" value="ECO:0007669"/>
    <property type="project" value="TreeGrafter"/>
</dbReference>
<feature type="compositionally biased region" description="Low complexity" evidence="1">
    <location>
        <begin position="236"/>
        <end position="248"/>
    </location>
</feature>
<gene>
    <name evidence="2" type="ORF">TrVE_jg13466</name>
</gene>
<organism evidence="2 3">
    <name type="scientific">Triparma verrucosa</name>
    <dbReference type="NCBI Taxonomy" id="1606542"/>
    <lineage>
        <taxon>Eukaryota</taxon>
        <taxon>Sar</taxon>
        <taxon>Stramenopiles</taxon>
        <taxon>Ochrophyta</taxon>
        <taxon>Bolidophyceae</taxon>
        <taxon>Parmales</taxon>
        <taxon>Triparmaceae</taxon>
        <taxon>Triparma</taxon>
    </lineage>
</organism>
<reference evidence="3" key="1">
    <citation type="journal article" date="2023" name="Commun. Biol.">
        <title>Genome analysis of Parmales, the sister group of diatoms, reveals the evolutionary specialization of diatoms from phago-mixotrophs to photoautotrophs.</title>
        <authorList>
            <person name="Ban H."/>
            <person name="Sato S."/>
            <person name="Yoshikawa S."/>
            <person name="Yamada K."/>
            <person name="Nakamura Y."/>
            <person name="Ichinomiya M."/>
            <person name="Sato N."/>
            <person name="Blanc-Mathieu R."/>
            <person name="Endo H."/>
            <person name="Kuwata A."/>
            <person name="Ogata H."/>
        </authorList>
    </citation>
    <scope>NUCLEOTIDE SEQUENCE [LARGE SCALE GENOMIC DNA]</scope>
    <source>
        <strain evidence="3">NIES 3699</strain>
    </source>
</reference>
<dbReference type="AlphaFoldDB" id="A0A9W7FCX4"/>
<dbReference type="GO" id="GO:0005797">
    <property type="term" value="C:Golgi medial cisterna"/>
    <property type="evidence" value="ECO:0007669"/>
    <property type="project" value="TreeGrafter"/>
</dbReference>
<evidence type="ECO:0000256" key="1">
    <source>
        <dbReference type="SAM" id="MobiDB-lite"/>
    </source>
</evidence>
<comment type="caution">
    <text evidence="2">The sequence shown here is derived from an EMBL/GenBank/DDBJ whole genome shotgun (WGS) entry which is preliminary data.</text>
</comment>
<dbReference type="Proteomes" id="UP001165160">
    <property type="component" value="Unassembled WGS sequence"/>
</dbReference>
<dbReference type="EMBL" id="BRXX01000407">
    <property type="protein sequence ID" value="GMI09922.1"/>
    <property type="molecule type" value="Genomic_DNA"/>
</dbReference>
<protein>
    <submittedName>
        <fullName evidence="2">Uncharacterized protein</fullName>
    </submittedName>
</protein>
<sequence length="776" mass="86474">MGSSASRDRFLESLNSLATTAVSPDDSDFWDELWKLPTTNSEVFSTFTPGLIRTIRSDQFNNLETLFTQATAQMCQIVETPYSIYFDQALNCVRVLTRITPFLIEIDPNHSEIHTILSKQIDEMCFSVPAQKHTEVLGGEDEDEPQPLALLVVHAAMHMLFLPQFTADYYDEEDYDDEDSSDDEDSDRDSDGSKRALPAVEVSGKKGPKSPPSPDGLDTKLSRQSPPTSGGKIPFSPKSKLNSPSSSLQGRPPPPPVDRNSNSISLAPSPSSLIWSPSALPGFIGNSSKKVSNPENAYTSNRLEVLLLLLTLSSEPLFHTTTPPRYLPLLTSPSCPNAPLMFYSLLNTVLGYNPRSSSIPYGSAFGNQSEILTSSLHLLNVLLSYGEPCEILNKGVDEALKVSKKDTGNVYATLLLHLSSEDDMIFCCEGFIRLLNNAHLSLNTYLPLSVERLECFEEVLTLFWFFLRNESFKKCLLEVADVNKIVVPLCYLMIEENSNADMVRICTLILLKLTGEREFSVALNRPFNTHLPTSLPLFRGTHCDLLALTMCTKAQKSDDPSFIVILANVSPYMMSLSLVTSSKIMSLLKFYAERVFWKGSLEKVGWLVEVVNNIVQYQFSGNSAFVYACIRGKAVFERMNLSAQDITEGWLKTERKLIAANKKHLLIAQPGEGFMKVINQTIQLATIDRLLGALAPKIDKFAVTSNGVVDEQDLLDYIKKQTLVGILPVPHAIIIRKYEGGSGEWLRCYLWGIVFLKVKWPVWDGGQIRLFKVNTE</sequence>